<sequence>MFRSIPKNLKTNISYTTFKHWIKHSIHLNSTLPRIKPNLVVVCRMAT</sequence>
<dbReference type="EMBL" id="GGEC01061386">
    <property type="protein sequence ID" value="MBX41870.1"/>
    <property type="molecule type" value="Transcribed_RNA"/>
</dbReference>
<dbReference type="AlphaFoldDB" id="A0A2P2NHL3"/>
<organism evidence="1">
    <name type="scientific">Rhizophora mucronata</name>
    <name type="common">Asiatic mangrove</name>
    <dbReference type="NCBI Taxonomy" id="61149"/>
    <lineage>
        <taxon>Eukaryota</taxon>
        <taxon>Viridiplantae</taxon>
        <taxon>Streptophyta</taxon>
        <taxon>Embryophyta</taxon>
        <taxon>Tracheophyta</taxon>
        <taxon>Spermatophyta</taxon>
        <taxon>Magnoliopsida</taxon>
        <taxon>eudicotyledons</taxon>
        <taxon>Gunneridae</taxon>
        <taxon>Pentapetalae</taxon>
        <taxon>rosids</taxon>
        <taxon>fabids</taxon>
        <taxon>Malpighiales</taxon>
        <taxon>Rhizophoraceae</taxon>
        <taxon>Rhizophora</taxon>
    </lineage>
</organism>
<accession>A0A2P2NHL3</accession>
<name>A0A2P2NHL3_RHIMU</name>
<reference evidence="1" key="1">
    <citation type="submission" date="2018-02" db="EMBL/GenBank/DDBJ databases">
        <title>Rhizophora mucronata_Transcriptome.</title>
        <authorList>
            <person name="Meera S.P."/>
            <person name="Sreeshan A."/>
            <person name="Augustine A."/>
        </authorList>
    </citation>
    <scope>NUCLEOTIDE SEQUENCE</scope>
    <source>
        <tissue evidence="1">Leaf</tissue>
    </source>
</reference>
<evidence type="ECO:0000313" key="1">
    <source>
        <dbReference type="EMBL" id="MBX41870.1"/>
    </source>
</evidence>
<protein>
    <submittedName>
        <fullName evidence="1">Uncharacterized protein</fullName>
    </submittedName>
</protein>
<proteinExistence type="predicted"/>